<dbReference type="Proteomes" id="UP000011626">
    <property type="component" value="Unassembled WGS sequence"/>
</dbReference>
<dbReference type="AlphaFoldDB" id="M0CEN5"/>
<evidence type="ECO:0000313" key="2">
    <source>
        <dbReference type="Proteomes" id="UP000011626"/>
    </source>
</evidence>
<dbReference type="OrthoDB" id="317279at2157"/>
<comment type="caution">
    <text evidence="1">The sequence shown here is derived from an EMBL/GenBank/DDBJ whole genome shotgun (WGS) entry which is preliminary data.</text>
</comment>
<sequence length="221" mass="24929">MDPTAAKVVLAIQRGDSINRVASKVDISYSWVYDWVERLEDTNIIANTDSGLRVVDHELRQQYAELMGALYSRDSISQEEAYIIPHFAGMAFAYTEIDAAYVWTHGGYQLARDHEDYPVFIAVHQRDVDRWLAFFQQYGVDATVGERPDPRAVNGSVHYVLFPTTDGFDIEWVDGNPVIPLADAVDQMVANRPAFEPALEILTEEYDLDIDASHHSTTTAD</sequence>
<dbReference type="Pfam" id="PF13384">
    <property type="entry name" value="HTH_23"/>
    <property type="match status" value="1"/>
</dbReference>
<name>M0CEN5_9EURY</name>
<proteinExistence type="predicted"/>
<dbReference type="EMBL" id="AOIU01000044">
    <property type="protein sequence ID" value="ELZ20827.1"/>
    <property type="molecule type" value="Genomic_DNA"/>
</dbReference>
<dbReference type="RefSeq" id="WP_006885573.1">
    <property type="nucleotide sequence ID" value="NZ_AOIU01000044.1"/>
</dbReference>
<accession>M0CEN5</accession>
<keyword evidence="2" id="KW-1185">Reference proteome</keyword>
<reference evidence="1 2" key="1">
    <citation type="journal article" date="2014" name="PLoS Genet.">
        <title>Phylogenetically driven sequencing of extremely halophilic archaea reveals strategies for static and dynamic osmo-response.</title>
        <authorList>
            <person name="Becker E.A."/>
            <person name="Seitzer P.M."/>
            <person name="Tritt A."/>
            <person name="Larsen D."/>
            <person name="Krusor M."/>
            <person name="Yao A.I."/>
            <person name="Wu D."/>
            <person name="Madern D."/>
            <person name="Eisen J.A."/>
            <person name="Darling A.E."/>
            <person name="Facciotti M.T."/>
        </authorList>
    </citation>
    <scope>NUCLEOTIDE SEQUENCE [LARGE SCALE GENOMIC DNA]</scope>
    <source>
        <strain evidence="1 2">2-9-1</strain>
    </source>
</reference>
<dbReference type="eggNOG" id="arCOG06166">
    <property type="taxonomic scope" value="Archaea"/>
</dbReference>
<gene>
    <name evidence="1" type="ORF">C475_19548</name>
</gene>
<evidence type="ECO:0000313" key="1">
    <source>
        <dbReference type="EMBL" id="ELZ20827.1"/>
    </source>
</evidence>
<organism evidence="1 2">
    <name type="scientific">Halosimplex carlsbadense 2-9-1</name>
    <dbReference type="NCBI Taxonomy" id="797114"/>
    <lineage>
        <taxon>Archaea</taxon>
        <taxon>Methanobacteriati</taxon>
        <taxon>Methanobacteriota</taxon>
        <taxon>Stenosarchaea group</taxon>
        <taxon>Halobacteria</taxon>
        <taxon>Halobacteriales</taxon>
        <taxon>Haloarculaceae</taxon>
        <taxon>Halosimplex</taxon>
    </lineage>
</organism>
<protein>
    <submittedName>
        <fullName evidence="1">Uncharacterized protein</fullName>
    </submittedName>
</protein>